<proteinExistence type="predicted"/>
<dbReference type="Proteomes" id="UP000732380">
    <property type="component" value="Unassembled WGS sequence"/>
</dbReference>
<dbReference type="AlphaFoldDB" id="A0A9P7Q2N0"/>
<reference evidence="2 3" key="1">
    <citation type="journal article" date="2020" name="bioRxiv">
        <title>Whole genome comparisons of ergot fungi reveals the divergence and evolution of species within the genus Claviceps are the result of varying mechanisms driving genome evolution and host range expansion.</title>
        <authorList>
            <person name="Wyka S.A."/>
            <person name="Mondo S.J."/>
            <person name="Liu M."/>
            <person name="Dettman J."/>
            <person name="Nalam V."/>
            <person name="Broders K.D."/>
        </authorList>
    </citation>
    <scope>NUCLEOTIDE SEQUENCE [LARGE SCALE GENOMIC DNA]</scope>
    <source>
        <strain evidence="2 3">LM576</strain>
    </source>
</reference>
<comment type="caution">
    <text evidence="2">The sequence shown here is derived from an EMBL/GenBank/DDBJ whole genome shotgun (WGS) entry which is preliminary data.</text>
</comment>
<keyword evidence="3" id="KW-1185">Reference proteome</keyword>
<gene>
    <name evidence="2" type="ORF">E4U13_001205</name>
</gene>
<evidence type="ECO:0000313" key="3">
    <source>
        <dbReference type="Proteomes" id="UP000732380"/>
    </source>
</evidence>
<accession>A0A9P7Q2N0</accession>
<evidence type="ECO:0000256" key="1">
    <source>
        <dbReference type="SAM" id="MobiDB-lite"/>
    </source>
</evidence>
<protein>
    <submittedName>
        <fullName evidence="2">Uncharacterized protein</fullName>
    </submittedName>
</protein>
<organism evidence="2 3">
    <name type="scientific">Claviceps humidiphila</name>
    <dbReference type="NCBI Taxonomy" id="1294629"/>
    <lineage>
        <taxon>Eukaryota</taxon>
        <taxon>Fungi</taxon>
        <taxon>Dikarya</taxon>
        <taxon>Ascomycota</taxon>
        <taxon>Pezizomycotina</taxon>
        <taxon>Sordariomycetes</taxon>
        <taxon>Hypocreomycetidae</taxon>
        <taxon>Hypocreales</taxon>
        <taxon>Clavicipitaceae</taxon>
        <taxon>Claviceps</taxon>
    </lineage>
</organism>
<dbReference type="EMBL" id="SRQM01000144">
    <property type="protein sequence ID" value="KAG6117280.1"/>
    <property type="molecule type" value="Genomic_DNA"/>
</dbReference>
<name>A0A9P7Q2N0_9HYPO</name>
<feature type="region of interest" description="Disordered" evidence="1">
    <location>
        <begin position="152"/>
        <end position="174"/>
    </location>
</feature>
<sequence length="174" mass="18997">MPHVWDNKQVSTLCQNEPGKTATGHAMTVELQASGRAMKWRQRSKPNGNIGSTHYRKLCAVSSFTTTSSQALARRKLTWSTRNSSQYQYRSMAAGFEDEKTKFRLRGAVADADAGLLEGRRRRASLGVEDEGKVTTSVGKECLSGRRRLSESLRASNRGENGACGDGGIGAEKN</sequence>
<evidence type="ECO:0000313" key="2">
    <source>
        <dbReference type="EMBL" id="KAG6117280.1"/>
    </source>
</evidence>
<feature type="compositionally biased region" description="Gly residues" evidence="1">
    <location>
        <begin position="162"/>
        <end position="174"/>
    </location>
</feature>